<comment type="caution">
    <text evidence="1">The sequence shown here is derived from an EMBL/GenBank/DDBJ whole genome shotgun (WGS) entry which is preliminary data.</text>
</comment>
<dbReference type="EMBL" id="WNTK01000004">
    <property type="protein sequence ID" value="KAG9484978.1"/>
    <property type="molecule type" value="Genomic_DNA"/>
</dbReference>
<protein>
    <submittedName>
        <fullName evidence="1">Uncharacterized protein</fullName>
    </submittedName>
</protein>
<gene>
    <name evidence="1" type="ORF">GDO78_008205</name>
</gene>
<reference evidence="1" key="1">
    <citation type="thesis" date="2020" institute="ProQuest LLC" country="789 East Eisenhower Parkway, Ann Arbor, MI, USA">
        <title>Comparative Genomics and Chromosome Evolution.</title>
        <authorList>
            <person name="Mudd A.B."/>
        </authorList>
    </citation>
    <scope>NUCLEOTIDE SEQUENCE</scope>
    <source>
        <strain evidence="1">HN-11 Male</strain>
        <tissue evidence="1">Kidney and liver</tissue>
    </source>
</reference>
<name>A0A8J6FCC5_ELECQ</name>
<evidence type="ECO:0000313" key="2">
    <source>
        <dbReference type="Proteomes" id="UP000770717"/>
    </source>
</evidence>
<keyword evidence="2" id="KW-1185">Reference proteome</keyword>
<proteinExistence type="predicted"/>
<dbReference type="AlphaFoldDB" id="A0A8J6FCC5"/>
<sequence>MWSGRDIYQCVPIEAFTWTIVRRTESTHLTTIGLALQLCGAHKDRKCPIFATCFPYTPTAALKARSMHLGSCERATSSSLN</sequence>
<organism evidence="1 2">
    <name type="scientific">Eleutherodactylus coqui</name>
    <name type="common">Puerto Rican coqui</name>
    <dbReference type="NCBI Taxonomy" id="57060"/>
    <lineage>
        <taxon>Eukaryota</taxon>
        <taxon>Metazoa</taxon>
        <taxon>Chordata</taxon>
        <taxon>Craniata</taxon>
        <taxon>Vertebrata</taxon>
        <taxon>Euteleostomi</taxon>
        <taxon>Amphibia</taxon>
        <taxon>Batrachia</taxon>
        <taxon>Anura</taxon>
        <taxon>Neobatrachia</taxon>
        <taxon>Hyloidea</taxon>
        <taxon>Eleutherodactylidae</taxon>
        <taxon>Eleutherodactylinae</taxon>
        <taxon>Eleutherodactylus</taxon>
        <taxon>Eleutherodactylus</taxon>
    </lineage>
</organism>
<evidence type="ECO:0000313" key="1">
    <source>
        <dbReference type="EMBL" id="KAG9484978.1"/>
    </source>
</evidence>
<dbReference type="Proteomes" id="UP000770717">
    <property type="component" value="Unassembled WGS sequence"/>
</dbReference>
<accession>A0A8J6FCC5</accession>